<dbReference type="Proteomes" id="UP000318571">
    <property type="component" value="Chromosome 1"/>
</dbReference>
<proteinExistence type="predicted"/>
<keyword evidence="2" id="KW-1185">Reference proteome</keyword>
<name>A0A553NUZ9_TIGCA</name>
<evidence type="ECO:0000313" key="1">
    <source>
        <dbReference type="EMBL" id="TRY69255.1"/>
    </source>
</evidence>
<reference evidence="1 2" key="1">
    <citation type="journal article" date="2018" name="Nat. Ecol. Evol.">
        <title>Genomic signatures of mitonuclear coevolution across populations of Tigriopus californicus.</title>
        <authorList>
            <person name="Barreto F.S."/>
            <person name="Watson E.T."/>
            <person name="Lima T.G."/>
            <person name="Willett C.S."/>
            <person name="Edmands S."/>
            <person name="Li W."/>
            <person name="Burton R.S."/>
        </authorList>
    </citation>
    <scope>NUCLEOTIDE SEQUENCE [LARGE SCALE GENOMIC DNA]</scope>
    <source>
        <strain evidence="1 2">San Diego</strain>
    </source>
</reference>
<dbReference type="EMBL" id="VCGU01000010">
    <property type="protein sequence ID" value="TRY69255.1"/>
    <property type="molecule type" value="Genomic_DNA"/>
</dbReference>
<sequence>MGFKQAEPAIFDNVYNNFTSAELKFHELHRVRIRADLAAKKRLDYIPNLSSLALRREDPAGSKLEI</sequence>
<comment type="caution">
    <text evidence="1">The sequence shown here is derived from an EMBL/GenBank/DDBJ whole genome shotgun (WGS) entry which is preliminary data.</text>
</comment>
<organism evidence="1 2">
    <name type="scientific">Tigriopus californicus</name>
    <name type="common">Marine copepod</name>
    <dbReference type="NCBI Taxonomy" id="6832"/>
    <lineage>
        <taxon>Eukaryota</taxon>
        <taxon>Metazoa</taxon>
        <taxon>Ecdysozoa</taxon>
        <taxon>Arthropoda</taxon>
        <taxon>Crustacea</taxon>
        <taxon>Multicrustacea</taxon>
        <taxon>Hexanauplia</taxon>
        <taxon>Copepoda</taxon>
        <taxon>Harpacticoida</taxon>
        <taxon>Harpacticidae</taxon>
        <taxon>Tigriopus</taxon>
    </lineage>
</organism>
<protein>
    <submittedName>
        <fullName evidence="1">Uncharacterized protein</fullName>
    </submittedName>
</protein>
<accession>A0A553NUZ9</accession>
<dbReference type="AlphaFoldDB" id="A0A553NUZ9"/>
<evidence type="ECO:0000313" key="2">
    <source>
        <dbReference type="Proteomes" id="UP000318571"/>
    </source>
</evidence>
<gene>
    <name evidence="1" type="ORF">TCAL_16522</name>
</gene>